<feature type="region of interest" description="Disordered" evidence="3">
    <location>
        <begin position="261"/>
        <end position="300"/>
    </location>
</feature>
<keyword evidence="2 4" id="KW-0472">Membrane</keyword>
<evidence type="ECO:0000256" key="3">
    <source>
        <dbReference type="SAM" id="MobiDB-lite"/>
    </source>
</evidence>
<name>A0A852RU10_9ACTN</name>
<organism evidence="5 6">
    <name type="scientific">Nocardioides kongjuensis</name>
    <dbReference type="NCBI Taxonomy" id="349522"/>
    <lineage>
        <taxon>Bacteria</taxon>
        <taxon>Bacillati</taxon>
        <taxon>Actinomycetota</taxon>
        <taxon>Actinomycetes</taxon>
        <taxon>Propionibacteriales</taxon>
        <taxon>Nocardioidaceae</taxon>
        <taxon>Nocardioides</taxon>
    </lineage>
</organism>
<evidence type="ECO:0000313" key="6">
    <source>
        <dbReference type="Proteomes" id="UP000582231"/>
    </source>
</evidence>
<keyword evidence="4" id="KW-1133">Transmembrane helix</keyword>
<sequence length="300" mass="31780">MTRPTPRKPASSRGQTPRPRRIAGQAGAPRPLTDDTNDPNDPDDAVDVVDAAAAADSLADPTAPLDPTTPTDAGPGLLARPRTTRILIAVLALVTIALVAEFALLVVDRLGDDDKATARDDVATGSLVVPKGRPVVASALQWRDGVEAAAKAAQELVSVDYSKYDDEVKKAVALTTSRYEKDYLKTIGDVKDQGIAQQLKVQASVVAQGVVRANRTRLEALVFLNQVVERVRDGKKETVVTPYRVLVTMVHTDHGWLVDRLDTDDPSAAARQDAPSGAPSSDAPSSDAPSEGAPTQDKTN</sequence>
<dbReference type="Proteomes" id="UP000582231">
    <property type="component" value="Unassembled WGS sequence"/>
</dbReference>
<keyword evidence="4" id="KW-0812">Transmembrane</keyword>
<comment type="caution">
    <text evidence="5">The sequence shown here is derived from an EMBL/GenBank/DDBJ whole genome shotgun (WGS) entry which is preliminary data.</text>
</comment>
<gene>
    <name evidence="5" type="ORF">BJ958_001608</name>
</gene>
<feature type="compositionally biased region" description="Acidic residues" evidence="3">
    <location>
        <begin position="35"/>
        <end position="47"/>
    </location>
</feature>
<keyword evidence="6" id="KW-1185">Reference proteome</keyword>
<dbReference type="RefSeq" id="WP_179726363.1">
    <property type="nucleotide sequence ID" value="NZ_BAABEF010000001.1"/>
</dbReference>
<evidence type="ECO:0000256" key="2">
    <source>
        <dbReference type="ARBA" id="ARBA00023136"/>
    </source>
</evidence>
<feature type="region of interest" description="Disordered" evidence="3">
    <location>
        <begin position="1"/>
        <end position="78"/>
    </location>
</feature>
<evidence type="ECO:0000313" key="5">
    <source>
        <dbReference type="EMBL" id="NYD30062.1"/>
    </source>
</evidence>
<feature type="compositionally biased region" description="Low complexity" evidence="3">
    <location>
        <begin position="273"/>
        <end position="294"/>
    </location>
</feature>
<feature type="compositionally biased region" description="Low complexity" evidence="3">
    <location>
        <begin position="48"/>
        <end position="78"/>
    </location>
</feature>
<comment type="subcellular location">
    <subcellularLocation>
        <location evidence="1">Membrane</location>
    </subcellularLocation>
</comment>
<proteinExistence type="predicted"/>
<evidence type="ECO:0000256" key="4">
    <source>
        <dbReference type="SAM" id="Phobius"/>
    </source>
</evidence>
<protein>
    <submittedName>
        <fullName evidence="5">Mce-associated membrane protein</fullName>
    </submittedName>
</protein>
<feature type="transmembrane region" description="Helical" evidence="4">
    <location>
        <begin position="86"/>
        <end position="107"/>
    </location>
</feature>
<dbReference type="PANTHER" id="PTHR37042">
    <property type="entry name" value="OUTER MEMBRANE PROTEIN RV1973"/>
    <property type="match status" value="1"/>
</dbReference>
<accession>A0A852RU10</accession>
<evidence type="ECO:0000256" key="1">
    <source>
        <dbReference type="ARBA" id="ARBA00004370"/>
    </source>
</evidence>
<dbReference type="EMBL" id="JACCBF010000001">
    <property type="protein sequence ID" value="NYD30062.1"/>
    <property type="molecule type" value="Genomic_DNA"/>
</dbReference>
<dbReference type="GO" id="GO:0016020">
    <property type="term" value="C:membrane"/>
    <property type="evidence" value="ECO:0007669"/>
    <property type="project" value="UniProtKB-SubCell"/>
</dbReference>
<dbReference type="PANTHER" id="PTHR37042:SF4">
    <property type="entry name" value="OUTER MEMBRANE PROTEIN RV1973"/>
    <property type="match status" value="1"/>
</dbReference>
<dbReference type="AlphaFoldDB" id="A0A852RU10"/>
<reference evidence="5 6" key="1">
    <citation type="submission" date="2020-07" db="EMBL/GenBank/DDBJ databases">
        <title>Sequencing the genomes of 1000 actinobacteria strains.</title>
        <authorList>
            <person name="Klenk H.-P."/>
        </authorList>
    </citation>
    <scope>NUCLEOTIDE SEQUENCE [LARGE SCALE GENOMIC DNA]</scope>
    <source>
        <strain evidence="5 6">DSM 19082</strain>
    </source>
</reference>